<proteinExistence type="predicted"/>
<name>A0AA88LEL3_ARTSF</name>
<evidence type="ECO:0000313" key="3">
    <source>
        <dbReference type="Proteomes" id="UP001187531"/>
    </source>
</evidence>
<evidence type="ECO:0000313" key="2">
    <source>
        <dbReference type="EMBL" id="KAK2727722.1"/>
    </source>
</evidence>
<protein>
    <submittedName>
        <fullName evidence="2">Uncharacterized protein</fullName>
    </submittedName>
</protein>
<feature type="region of interest" description="Disordered" evidence="1">
    <location>
        <begin position="147"/>
        <end position="169"/>
    </location>
</feature>
<reference evidence="2" key="1">
    <citation type="submission" date="2023-07" db="EMBL/GenBank/DDBJ databases">
        <title>Chromosome-level genome assembly of Artemia franciscana.</title>
        <authorList>
            <person name="Jo E."/>
        </authorList>
    </citation>
    <scope>NUCLEOTIDE SEQUENCE</scope>
    <source>
        <tissue evidence="2">Whole body</tissue>
    </source>
</reference>
<sequence length="200" mass="22783">MYQSKEGDLHILVFKTNVIRNGYSEPGEYFCRFYKANVTVVCKWEVKRLAPIKRYSRVKLGSKILQGNRNFGDLGIISDHLLPEVQGTAESKNPVTFDSAIPSEEPIFIWVSGENPSEVGSEILNTIKRMKEEAQLLSQYASTQIDKEKKPMMEEPQSIAEEVKKKQESEMAPFGFQEASKAPILIDDELNTFERSPQDF</sequence>
<accession>A0AA88LEL3</accession>
<dbReference type="AlphaFoldDB" id="A0AA88LEL3"/>
<organism evidence="2 3">
    <name type="scientific">Artemia franciscana</name>
    <name type="common">Brine shrimp</name>
    <name type="synonym">Artemia sanfranciscana</name>
    <dbReference type="NCBI Taxonomy" id="6661"/>
    <lineage>
        <taxon>Eukaryota</taxon>
        <taxon>Metazoa</taxon>
        <taxon>Ecdysozoa</taxon>
        <taxon>Arthropoda</taxon>
        <taxon>Crustacea</taxon>
        <taxon>Branchiopoda</taxon>
        <taxon>Anostraca</taxon>
        <taxon>Artemiidae</taxon>
        <taxon>Artemia</taxon>
    </lineage>
</organism>
<evidence type="ECO:0000256" key="1">
    <source>
        <dbReference type="SAM" id="MobiDB-lite"/>
    </source>
</evidence>
<dbReference type="EMBL" id="JAVRJZ010000001">
    <property type="protein sequence ID" value="KAK2727722.1"/>
    <property type="molecule type" value="Genomic_DNA"/>
</dbReference>
<gene>
    <name evidence="2" type="ORF">QYM36_008273</name>
</gene>
<keyword evidence="3" id="KW-1185">Reference proteome</keyword>
<dbReference type="Proteomes" id="UP001187531">
    <property type="component" value="Unassembled WGS sequence"/>
</dbReference>
<comment type="caution">
    <text evidence="2">The sequence shown here is derived from an EMBL/GenBank/DDBJ whole genome shotgun (WGS) entry which is preliminary data.</text>
</comment>